<dbReference type="AlphaFoldDB" id="A0A6N4SUG2"/>
<evidence type="ECO:0000313" key="3">
    <source>
        <dbReference type="Proteomes" id="UP000001822"/>
    </source>
</evidence>
<proteinExistence type="predicted"/>
<dbReference type="OrthoDB" id="9813231at2"/>
<sequence>MDITSVNDYITQLPEDRKKPVEQLRAVLLASLPKGFAETITYGMIGYVVPHSLYPKGYHADPALPLPFITIASQKNHIAVYHMGIYSHKELLEWFTKEYYALYKTKPDMGKSCMRFKNLHTIPYTLIGELAGKISVKDWIHIYETSMPAKK</sequence>
<dbReference type="KEGG" id="chu:CHU_2609"/>
<dbReference type="RefSeq" id="WP_011585972.1">
    <property type="nucleotide sequence ID" value="NC_008255.1"/>
</dbReference>
<name>A0A6N4SUG2_CYTH3</name>
<organism evidence="2 3">
    <name type="scientific">Cytophaga hutchinsonii (strain ATCC 33406 / DSM 1761 / CIP 103989 / NBRC 15051 / NCIMB 9469 / D465)</name>
    <dbReference type="NCBI Taxonomy" id="269798"/>
    <lineage>
        <taxon>Bacteria</taxon>
        <taxon>Pseudomonadati</taxon>
        <taxon>Bacteroidota</taxon>
        <taxon>Cytophagia</taxon>
        <taxon>Cytophagales</taxon>
        <taxon>Cytophagaceae</taxon>
        <taxon>Cytophaga</taxon>
    </lineage>
</organism>
<dbReference type="Gene3D" id="3.90.1150.200">
    <property type="match status" value="1"/>
</dbReference>
<protein>
    <recommendedName>
        <fullName evidence="1">YdhG-like domain-containing protein</fullName>
    </recommendedName>
</protein>
<evidence type="ECO:0000259" key="1">
    <source>
        <dbReference type="Pfam" id="PF08818"/>
    </source>
</evidence>
<accession>A0A6N4SUG2</accession>
<dbReference type="EMBL" id="CP000383">
    <property type="protein sequence ID" value="ABG59862.1"/>
    <property type="molecule type" value="Genomic_DNA"/>
</dbReference>
<evidence type="ECO:0000313" key="2">
    <source>
        <dbReference type="EMBL" id="ABG59862.1"/>
    </source>
</evidence>
<keyword evidence="3" id="KW-1185">Reference proteome</keyword>
<feature type="domain" description="YdhG-like" evidence="1">
    <location>
        <begin position="17"/>
        <end position="131"/>
    </location>
</feature>
<gene>
    <name evidence="2" type="ordered locus">CHU_2609</name>
</gene>
<reference evidence="2 3" key="1">
    <citation type="journal article" date="2007" name="Appl. Environ. Microbiol.">
        <title>Genome sequence of the cellulolytic gliding bacterium Cytophaga hutchinsonii.</title>
        <authorList>
            <person name="Xie G."/>
            <person name="Bruce D.C."/>
            <person name="Challacombe J.F."/>
            <person name="Chertkov O."/>
            <person name="Detter J.C."/>
            <person name="Gilna P."/>
            <person name="Han C.S."/>
            <person name="Lucas S."/>
            <person name="Misra M."/>
            <person name="Myers G.L."/>
            <person name="Richardson P."/>
            <person name="Tapia R."/>
            <person name="Thayer N."/>
            <person name="Thompson L.S."/>
            <person name="Brettin T.S."/>
            <person name="Henrissat B."/>
            <person name="Wilson D.B."/>
            <person name="McBride M.J."/>
        </authorList>
    </citation>
    <scope>NUCLEOTIDE SEQUENCE [LARGE SCALE GENOMIC DNA]</scope>
    <source>
        <strain evidence="3">ATCC 33406 / DSM 1761 / CIP 103989 / NBRC 15051 / NCIMB 9469 / D465</strain>
    </source>
</reference>
<dbReference type="Pfam" id="PF08818">
    <property type="entry name" value="DUF1801"/>
    <property type="match status" value="1"/>
</dbReference>
<dbReference type="InterPro" id="IPR014922">
    <property type="entry name" value="YdhG-like"/>
</dbReference>
<dbReference type="Proteomes" id="UP000001822">
    <property type="component" value="Chromosome"/>
</dbReference>
<dbReference type="SUPFAM" id="SSF159888">
    <property type="entry name" value="YdhG-like"/>
    <property type="match status" value="1"/>
</dbReference>